<dbReference type="Proteomes" id="UP000631114">
    <property type="component" value="Unassembled WGS sequence"/>
</dbReference>
<accession>A0A835H858</accession>
<dbReference type="EMBL" id="JADFTS010000008">
    <property type="protein sequence ID" value="KAF9593358.1"/>
    <property type="molecule type" value="Genomic_DNA"/>
</dbReference>
<gene>
    <name evidence="1" type="ORF">IFM89_021762</name>
</gene>
<sequence length="108" mass="12287">MASSTAVDLENVPSVDNTMIDFFRRLKCQSKLDKRLILIGIHFFFNGELVTDDLVVGIIDEAMKRPSCQKGSFLMDYLELWFKQKSKLKITSDSESEIPLSDDKYSGS</sequence>
<protein>
    <submittedName>
        <fullName evidence="1">Uncharacterized protein</fullName>
    </submittedName>
</protein>
<organism evidence="1 2">
    <name type="scientific">Coptis chinensis</name>
    <dbReference type="NCBI Taxonomy" id="261450"/>
    <lineage>
        <taxon>Eukaryota</taxon>
        <taxon>Viridiplantae</taxon>
        <taxon>Streptophyta</taxon>
        <taxon>Embryophyta</taxon>
        <taxon>Tracheophyta</taxon>
        <taxon>Spermatophyta</taxon>
        <taxon>Magnoliopsida</taxon>
        <taxon>Ranunculales</taxon>
        <taxon>Ranunculaceae</taxon>
        <taxon>Coptidoideae</taxon>
        <taxon>Coptis</taxon>
    </lineage>
</organism>
<dbReference type="AlphaFoldDB" id="A0A835H858"/>
<evidence type="ECO:0000313" key="2">
    <source>
        <dbReference type="Proteomes" id="UP000631114"/>
    </source>
</evidence>
<keyword evidence="2" id="KW-1185">Reference proteome</keyword>
<comment type="caution">
    <text evidence="1">The sequence shown here is derived from an EMBL/GenBank/DDBJ whole genome shotgun (WGS) entry which is preliminary data.</text>
</comment>
<dbReference type="OrthoDB" id="439792at2759"/>
<proteinExistence type="predicted"/>
<reference evidence="1 2" key="1">
    <citation type="submission" date="2020-10" db="EMBL/GenBank/DDBJ databases">
        <title>The Coptis chinensis genome and diversification of protoberbering-type alkaloids.</title>
        <authorList>
            <person name="Wang B."/>
            <person name="Shu S."/>
            <person name="Song C."/>
            <person name="Liu Y."/>
        </authorList>
    </citation>
    <scope>NUCLEOTIDE SEQUENCE [LARGE SCALE GENOMIC DNA]</scope>
    <source>
        <strain evidence="1">HL-2020</strain>
        <tissue evidence="1">Leaf</tissue>
    </source>
</reference>
<name>A0A835H858_9MAGN</name>
<evidence type="ECO:0000313" key="1">
    <source>
        <dbReference type="EMBL" id="KAF9593358.1"/>
    </source>
</evidence>